<dbReference type="GO" id="GO:0005886">
    <property type="term" value="C:plasma membrane"/>
    <property type="evidence" value="ECO:0000318"/>
    <property type="project" value="GO_Central"/>
</dbReference>
<evidence type="ECO:0000256" key="4">
    <source>
        <dbReference type="SAM" id="SignalP"/>
    </source>
</evidence>
<keyword evidence="1 4" id="KW-0732">Signal</keyword>
<dbReference type="Bgee" id="ENSECAG00000042834">
    <property type="expression patterns" value="Expressed in embryonic structure and 1 other cell type or tissue"/>
</dbReference>
<reference evidence="6" key="3">
    <citation type="submission" date="2025-09" db="UniProtKB">
        <authorList>
            <consortium name="Ensembl"/>
        </authorList>
    </citation>
    <scope>IDENTIFICATION</scope>
    <source>
        <strain evidence="6">Thoroughbred</strain>
    </source>
</reference>
<dbReference type="SUPFAM" id="SSF48726">
    <property type="entry name" value="Immunoglobulin"/>
    <property type="match status" value="2"/>
</dbReference>
<keyword evidence="7" id="KW-1185">Reference proteome</keyword>
<dbReference type="Gene3D" id="2.60.40.10">
    <property type="entry name" value="Immunoglobulins"/>
    <property type="match status" value="2"/>
</dbReference>
<dbReference type="InterPro" id="IPR013151">
    <property type="entry name" value="Immunoglobulin_dom"/>
</dbReference>
<keyword evidence="2" id="KW-1015">Disulfide bond</keyword>
<evidence type="ECO:0000259" key="5">
    <source>
        <dbReference type="Pfam" id="PF00047"/>
    </source>
</evidence>
<dbReference type="AlphaFoldDB" id="A0A5F5PQ39"/>
<sequence>HSTPPCIILLGRLPIFLSKAVPPSLPGGQDKPSLSAWPSPVVPLGGNVTLQCHFHLPFVIFKIFKIGVTHVTELQGGFFKNNFTMSPVTTAHAGGCTWKLTRSLFPGVFTKPSISAHPGSLVRAGGTVTLHCHSELVYDTFILLKEGDTKHSQQFVEELPDRHTQAHFSMGPMTSAHTGTYKCYGSVSHSPNEWSVPSDPLDMAITSEYAWHSPCSLCALKS</sequence>
<feature type="domain" description="Immunoglobulin-like beta-sandwich" evidence="5">
    <location>
        <begin position="119"/>
        <end position="196"/>
    </location>
</feature>
<dbReference type="InterPro" id="IPR036179">
    <property type="entry name" value="Ig-like_dom_sf"/>
</dbReference>
<keyword evidence="3" id="KW-0393">Immunoglobulin domain</keyword>
<dbReference type="GO" id="GO:0002764">
    <property type="term" value="P:immune response-regulating signaling pathway"/>
    <property type="evidence" value="ECO:0000318"/>
    <property type="project" value="GO_Central"/>
</dbReference>
<evidence type="ECO:0000256" key="1">
    <source>
        <dbReference type="ARBA" id="ARBA00022729"/>
    </source>
</evidence>
<dbReference type="Pfam" id="PF00047">
    <property type="entry name" value="ig"/>
    <property type="match status" value="1"/>
</dbReference>
<reference evidence="6 7" key="1">
    <citation type="journal article" date="2009" name="Science">
        <title>Genome sequence, comparative analysis, and population genetics of the domestic horse.</title>
        <authorList>
            <consortium name="Broad Institute Genome Sequencing Platform"/>
            <consortium name="Broad Institute Whole Genome Assembly Team"/>
            <person name="Wade C.M."/>
            <person name="Giulotto E."/>
            <person name="Sigurdsson S."/>
            <person name="Zoli M."/>
            <person name="Gnerre S."/>
            <person name="Imsland F."/>
            <person name="Lear T.L."/>
            <person name="Adelson D.L."/>
            <person name="Bailey E."/>
            <person name="Bellone R.R."/>
            <person name="Bloecker H."/>
            <person name="Distl O."/>
            <person name="Edgar R.C."/>
            <person name="Garber M."/>
            <person name="Leeb T."/>
            <person name="Mauceli E."/>
            <person name="MacLeod J.N."/>
            <person name="Penedo M.C.T."/>
            <person name="Raison J.M."/>
            <person name="Sharpe T."/>
            <person name="Vogel J."/>
            <person name="Andersson L."/>
            <person name="Antczak D.F."/>
            <person name="Biagi T."/>
            <person name="Binns M.M."/>
            <person name="Chowdhary B.P."/>
            <person name="Coleman S.J."/>
            <person name="Della Valle G."/>
            <person name="Fryc S."/>
            <person name="Guerin G."/>
            <person name="Hasegawa T."/>
            <person name="Hill E.W."/>
            <person name="Jurka J."/>
            <person name="Kiialainen A."/>
            <person name="Lindgren G."/>
            <person name="Liu J."/>
            <person name="Magnani E."/>
            <person name="Mickelson J.R."/>
            <person name="Murray J."/>
            <person name="Nergadze S.G."/>
            <person name="Onofrio R."/>
            <person name="Pedroni S."/>
            <person name="Piras M.F."/>
            <person name="Raudsepp T."/>
            <person name="Rocchi M."/>
            <person name="Roeed K.H."/>
            <person name="Ryder O.A."/>
            <person name="Searle S."/>
            <person name="Skow L."/>
            <person name="Swinburne J.E."/>
            <person name="Syvaenen A.C."/>
            <person name="Tozaki T."/>
            <person name="Valberg S.J."/>
            <person name="Vaudin M."/>
            <person name="White J.R."/>
            <person name="Zody M.C."/>
            <person name="Lander E.S."/>
            <person name="Lindblad-Toh K."/>
        </authorList>
    </citation>
    <scope>NUCLEOTIDE SEQUENCE [LARGE SCALE GENOMIC DNA]</scope>
    <source>
        <strain evidence="6 7">Thoroughbred</strain>
    </source>
</reference>
<evidence type="ECO:0000256" key="3">
    <source>
        <dbReference type="ARBA" id="ARBA00023319"/>
    </source>
</evidence>
<dbReference type="STRING" id="9796.ENSECAP00000050467"/>
<name>A0A5F5PQ39_HORSE</name>
<dbReference type="GeneTree" id="ENSGT01150000286974"/>
<dbReference type="PaxDb" id="9796-ENSECAP00000050467"/>
<dbReference type="InParanoid" id="A0A5F5PQ39"/>
<evidence type="ECO:0000313" key="6">
    <source>
        <dbReference type="Ensembl" id="ENSECAP00000050467.1"/>
    </source>
</evidence>
<protein>
    <recommendedName>
        <fullName evidence="5">Immunoglobulin-like beta-sandwich domain-containing protein</fullName>
    </recommendedName>
</protein>
<organism evidence="6 7">
    <name type="scientific">Equus caballus</name>
    <name type="common">Horse</name>
    <dbReference type="NCBI Taxonomy" id="9796"/>
    <lineage>
        <taxon>Eukaryota</taxon>
        <taxon>Metazoa</taxon>
        <taxon>Chordata</taxon>
        <taxon>Craniata</taxon>
        <taxon>Vertebrata</taxon>
        <taxon>Euteleostomi</taxon>
        <taxon>Mammalia</taxon>
        <taxon>Eutheria</taxon>
        <taxon>Laurasiatheria</taxon>
        <taxon>Perissodactyla</taxon>
        <taxon>Equidae</taxon>
        <taxon>Equus</taxon>
    </lineage>
</organism>
<reference evidence="6" key="2">
    <citation type="submission" date="2025-08" db="UniProtKB">
        <authorList>
            <consortium name="Ensembl"/>
        </authorList>
    </citation>
    <scope>IDENTIFICATION</scope>
    <source>
        <strain evidence="6">Thoroughbred</strain>
    </source>
</reference>
<evidence type="ECO:0000256" key="2">
    <source>
        <dbReference type="ARBA" id="ARBA00023157"/>
    </source>
</evidence>
<feature type="chain" id="PRO_5023849215" description="Immunoglobulin-like beta-sandwich domain-containing protein" evidence="4">
    <location>
        <begin position="21"/>
        <end position="222"/>
    </location>
</feature>
<dbReference type="PANTHER" id="PTHR11738">
    <property type="entry name" value="MHC CLASS I NK CELL RECEPTOR"/>
    <property type="match status" value="1"/>
</dbReference>
<dbReference type="PANTHER" id="PTHR11738:SF192">
    <property type="entry name" value="KILLER CELL IMMUNOGLOBULIN-LIKE RECEPTOR-LIKE PROTEIN KIR3DX1-RELATED"/>
    <property type="match status" value="1"/>
</dbReference>
<dbReference type="SMR" id="A0A5F5PQ39"/>
<feature type="signal peptide" evidence="4">
    <location>
        <begin position="1"/>
        <end position="20"/>
    </location>
</feature>
<proteinExistence type="predicted"/>
<dbReference type="OMA" id="ITSEYAW"/>
<accession>A0A5F5PQ39</accession>
<dbReference type="Proteomes" id="UP000002281">
    <property type="component" value="Chromosome 10"/>
</dbReference>
<dbReference type="Ensembl" id="ENSECAT00000072339.1">
    <property type="protein sequence ID" value="ENSECAP00000050467.1"/>
    <property type="gene ID" value="ENSECAG00000042834.1"/>
</dbReference>
<evidence type="ECO:0000313" key="7">
    <source>
        <dbReference type="Proteomes" id="UP000002281"/>
    </source>
</evidence>
<dbReference type="InterPro" id="IPR013783">
    <property type="entry name" value="Ig-like_fold"/>
</dbReference>
<dbReference type="InterPro" id="IPR050412">
    <property type="entry name" value="Ig-like_Receptors_ImmuneReg"/>
</dbReference>
<dbReference type="FunFam" id="2.60.40.10:FF:000049">
    <property type="entry name" value="Leukocyte immunoglobulin-like receptor subfamily B member 1"/>
    <property type="match status" value="2"/>
</dbReference>